<feature type="region of interest" description="Disordered" evidence="2">
    <location>
        <begin position="1"/>
        <end position="30"/>
    </location>
</feature>
<feature type="region of interest" description="Disordered" evidence="2">
    <location>
        <begin position="58"/>
        <end position="81"/>
    </location>
</feature>
<dbReference type="EMBL" id="MCFI01000008">
    <property type="protein sequence ID" value="ORY83017.1"/>
    <property type="molecule type" value="Genomic_DNA"/>
</dbReference>
<dbReference type="GeneID" id="63783449"/>
<proteinExistence type="inferred from homology"/>
<evidence type="ECO:0000256" key="2">
    <source>
        <dbReference type="SAM" id="MobiDB-lite"/>
    </source>
</evidence>
<organism evidence="3 4">
    <name type="scientific">Protomyces lactucae-debilis</name>
    <dbReference type="NCBI Taxonomy" id="2754530"/>
    <lineage>
        <taxon>Eukaryota</taxon>
        <taxon>Fungi</taxon>
        <taxon>Dikarya</taxon>
        <taxon>Ascomycota</taxon>
        <taxon>Taphrinomycotina</taxon>
        <taxon>Taphrinomycetes</taxon>
        <taxon>Taphrinales</taxon>
        <taxon>Protomycetaceae</taxon>
        <taxon>Protomyces</taxon>
    </lineage>
</organism>
<protein>
    <submittedName>
        <fullName evidence="3">T-complex protein 11-domain-containing protein</fullName>
    </submittedName>
</protein>
<dbReference type="InterPro" id="IPR008862">
    <property type="entry name" value="Tcp11"/>
</dbReference>
<accession>A0A1Y2FHE1</accession>
<sequence>MDRRASTIEQQQSERDDQHSSTFDQKPVNVPLHDYDATAAALSRLTVVKKESTCTARSLHAASTQTPPQPTAEHYTGSSSRAASPALVGECTYETANCPSPGKRSSAYFDHVLQQDGHMKRMRRESSQQHHPEQNKPACDEQQRHPDASVAGEHAAATAAAIPPKLTRVIAELNAFATLPPLCNLGMTLRPVIKRIPGQRVRALSEPLLPSNHRTLALRHLLRASSEPASRSSKRSRDKVSHHPPISQQTLRELELDEILKNAQLRHDIVHDPNLQFRPNTDGERGAKKRHDSDRYWRSIAKELEKFDRFPREKLSQTRVALMLREVRNILLSLVPQEDKEQVASIFDTDLVLRGLSLGTFSAAAFARSLSCIMKKHCAPMRDDAVDGISAKLAVSSTSTEFVNALRCTFDVLEVMKLDIANHQLRTLRGYLLDTAVEFEQMWFKRKFYSGSLKQDDALQWFSSIHTDTKLDPRANFATGFVAMTQRAVIKADVIPTFTFDHGRLQAMGKDAAEVTDLMIVVLLAKQMLKLPDSAMPALKQDLWALVAAERVALGVSRWQAAIPSLAMYLARRADACVAMALPRDSTLTFAETWLMKQLAPESAIRLMLASRLSLLFSSLVTHALTSQIKNGVHSPCQLSWQTWQACRTEVEGIASRMSAVAVFHWRVHGSFYLNLHGERAIQQLAL</sequence>
<dbReference type="Pfam" id="PF05794">
    <property type="entry name" value="Tcp11"/>
    <property type="match status" value="1"/>
</dbReference>
<feature type="compositionally biased region" description="Basic and acidic residues" evidence="2">
    <location>
        <begin position="1"/>
        <end position="19"/>
    </location>
</feature>
<feature type="region of interest" description="Disordered" evidence="2">
    <location>
        <begin position="117"/>
        <end position="156"/>
    </location>
</feature>
<dbReference type="PANTHER" id="PTHR12832:SF11">
    <property type="entry name" value="LD23868P"/>
    <property type="match status" value="1"/>
</dbReference>
<dbReference type="AlphaFoldDB" id="A0A1Y2FHE1"/>
<dbReference type="Proteomes" id="UP000193685">
    <property type="component" value="Unassembled WGS sequence"/>
</dbReference>
<keyword evidence="4" id="KW-1185">Reference proteome</keyword>
<name>A0A1Y2FHE1_PROLT</name>
<dbReference type="GO" id="GO:0010737">
    <property type="term" value="P:protein kinase A signaling"/>
    <property type="evidence" value="ECO:0007669"/>
    <property type="project" value="TreeGrafter"/>
</dbReference>
<evidence type="ECO:0000256" key="1">
    <source>
        <dbReference type="ARBA" id="ARBA00010954"/>
    </source>
</evidence>
<evidence type="ECO:0000313" key="3">
    <source>
        <dbReference type="EMBL" id="ORY83017.1"/>
    </source>
</evidence>
<feature type="compositionally biased region" description="Basic and acidic residues" evidence="2">
    <location>
        <begin position="124"/>
        <end position="147"/>
    </location>
</feature>
<feature type="region of interest" description="Disordered" evidence="2">
    <location>
        <begin position="223"/>
        <end position="248"/>
    </location>
</feature>
<gene>
    <name evidence="3" type="ORF">BCR37DRAFT_289867</name>
</gene>
<dbReference type="RefSeq" id="XP_040725598.1">
    <property type="nucleotide sequence ID" value="XM_040866850.1"/>
</dbReference>
<comment type="caution">
    <text evidence="3">The sequence shown here is derived from an EMBL/GenBank/DDBJ whole genome shotgun (WGS) entry which is preliminary data.</text>
</comment>
<feature type="compositionally biased region" description="Basic residues" evidence="2">
    <location>
        <begin position="232"/>
        <end position="242"/>
    </location>
</feature>
<dbReference type="PANTHER" id="PTHR12832">
    <property type="entry name" value="TESTIS-SPECIFIC PROTEIN PBS13 T-COMPLEX 11"/>
    <property type="match status" value="1"/>
</dbReference>
<reference evidence="3 4" key="1">
    <citation type="submission" date="2016-07" db="EMBL/GenBank/DDBJ databases">
        <title>Pervasive Adenine N6-methylation of Active Genes in Fungi.</title>
        <authorList>
            <consortium name="DOE Joint Genome Institute"/>
            <person name="Mondo S.J."/>
            <person name="Dannebaum R.O."/>
            <person name="Kuo R.C."/>
            <person name="Labutti K."/>
            <person name="Haridas S."/>
            <person name="Kuo A."/>
            <person name="Salamov A."/>
            <person name="Ahrendt S.R."/>
            <person name="Lipzen A."/>
            <person name="Sullivan W."/>
            <person name="Andreopoulos W.B."/>
            <person name="Clum A."/>
            <person name="Lindquist E."/>
            <person name="Daum C."/>
            <person name="Ramamoorthy G.K."/>
            <person name="Gryganskyi A."/>
            <person name="Culley D."/>
            <person name="Magnuson J.K."/>
            <person name="James T.Y."/>
            <person name="O'Malley M.A."/>
            <person name="Stajich J.E."/>
            <person name="Spatafora J.W."/>
            <person name="Visel A."/>
            <person name="Grigoriev I.V."/>
        </authorList>
    </citation>
    <scope>NUCLEOTIDE SEQUENCE [LARGE SCALE GENOMIC DNA]</scope>
    <source>
        <strain evidence="3 4">12-1054</strain>
    </source>
</reference>
<comment type="similarity">
    <text evidence="1">Belongs to the TCP11 family.</text>
</comment>
<evidence type="ECO:0000313" key="4">
    <source>
        <dbReference type="Proteomes" id="UP000193685"/>
    </source>
</evidence>
<dbReference type="OrthoDB" id="276323at2759"/>